<dbReference type="OrthoDB" id="432685at2759"/>
<evidence type="ECO:0000313" key="11">
    <source>
        <dbReference type="EMBL" id="CZT18788.1"/>
    </source>
</evidence>
<keyword evidence="12" id="KW-1185">Reference proteome</keyword>
<comment type="similarity">
    <text evidence="3">Belongs to the flavoprotein pyridine nucleotide cytochrome reductase family.</text>
</comment>
<dbReference type="PANTHER" id="PTHR19370:SF189">
    <property type="entry name" value="CYTOCHROME C MITOCHONDRIAL IMPORT FACTOR CYC2"/>
    <property type="match status" value="1"/>
</dbReference>
<feature type="binding site" evidence="8">
    <location>
        <position position="195"/>
    </location>
    <ligand>
        <name>FAD</name>
        <dbReference type="ChEBI" id="CHEBI:57692"/>
    </ligand>
</feature>
<dbReference type="Gene3D" id="2.40.30.10">
    <property type="entry name" value="Translation factors"/>
    <property type="match status" value="1"/>
</dbReference>
<dbReference type="SUPFAM" id="SSF63380">
    <property type="entry name" value="Riboflavin synthase domain-like"/>
    <property type="match status" value="1"/>
</dbReference>
<organism evidence="11 12">
    <name type="scientific">Ramularia collo-cygni</name>
    <dbReference type="NCBI Taxonomy" id="112498"/>
    <lineage>
        <taxon>Eukaryota</taxon>
        <taxon>Fungi</taxon>
        <taxon>Dikarya</taxon>
        <taxon>Ascomycota</taxon>
        <taxon>Pezizomycotina</taxon>
        <taxon>Dothideomycetes</taxon>
        <taxon>Dothideomycetidae</taxon>
        <taxon>Mycosphaerellales</taxon>
        <taxon>Mycosphaerellaceae</taxon>
        <taxon>Ramularia</taxon>
    </lineage>
</organism>
<keyword evidence="4 8" id="KW-0285">Flavoprotein</keyword>
<gene>
    <name evidence="11" type="ORF">RCC_04632</name>
</gene>
<evidence type="ECO:0000313" key="12">
    <source>
        <dbReference type="Proteomes" id="UP000225277"/>
    </source>
</evidence>
<protein>
    <recommendedName>
        <fullName evidence="10">Flavoprotein pyridine nucleotide cytochrome reductase-like FAD-binding domain-containing protein</fullName>
    </recommendedName>
</protein>
<dbReference type="STRING" id="112498.A0A2D3UUF0"/>
<comment type="cofactor">
    <cofactor evidence="1 8">
        <name>FAD</name>
        <dbReference type="ChEBI" id="CHEBI:57692"/>
    </cofactor>
</comment>
<keyword evidence="5 8" id="KW-0274">FAD</keyword>
<evidence type="ECO:0000256" key="1">
    <source>
        <dbReference type="ARBA" id="ARBA00001974"/>
    </source>
</evidence>
<dbReference type="SUPFAM" id="SSF52343">
    <property type="entry name" value="Ferredoxin reductase-like, C-terminal NADP-linked domain"/>
    <property type="match status" value="1"/>
</dbReference>
<keyword evidence="7" id="KW-0472">Membrane</keyword>
<evidence type="ECO:0000256" key="6">
    <source>
        <dbReference type="ARBA" id="ARBA00023002"/>
    </source>
</evidence>
<dbReference type="AlphaFoldDB" id="A0A2D3UUF0"/>
<dbReference type="RefSeq" id="XP_023625678.1">
    <property type="nucleotide sequence ID" value="XM_023769910.1"/>
</dbReference>
<feature type="binding site" evidence="8">
    <location>
        <position position="185"/>
    </location>
    <ligand>
        <name>FAD</name>
        <dbReference type="ChEBI" id="CHEBI:57692"/>
    </ligand>
</feature>
<evidence type="ECO:0000259" key="10">
    <source>
        <dbReference type="Pfam" id="PF00970"/>
    </source>
</evidence>
<dbReference type="EMBL" id="FJUY01000006">
    <property type="protein sequence ID" value="CZT18788.1"/>
    <property type="molecule type" value="Genomic_DNA"/>
</dbReference>
<feature type="compositionally biased region" description="Basic and acidic residues" evidence="9">
    <location>
        <begin position="41"/>
        <end position="64"/>
    </location>
</feature>
<feature type="binding site" evidence="8">
    <location>
        <position position="194"/>
    </location>
    <ligand>
        <name>FAD</name>
        <dbReference type="ChEBI" id="CHEBI:57692"/>
    </ligand>
</feature>
<proteinExistence type="inferred from homology"/>
<dbReference type="PANTHER" id="PTHR19370">
    <property type="entry name" value="NADH-CYTOCHROME B5 REDUCTASE"/>
    <property type="match status" value="1"/>
</dbReference>
<sequence>MHAVTFTCARKAMSLPIRHLSHNLTKGRQVARFSQCTARLRNDVQPQHDKVEKQGRDVPPKQEEQTENGGQSQSRGRKLPAFVLFAVGAPLGWYLNDLRGAQHNSRVSRPGEFVKYTLVGKDNVSSTCAIFKLKPAGNVVVDLDDPSLERAITSIEFKQPQLQIARSYTCLPQEQGQDMDELRFLIRKEQKGEVSSFLHRLPLNAEIEIRGLKSEYVLPEDVASAIFLVGGTGIAPALQAADKLDGQANMHIMWASRRREDCIGGYNDSLPTKRAWGWWQGSTEAERNMAKFPIAEQGGLVSLLESLKRRSGDDEEKHPKLIVDYYVDEEGTAVKAEEVKNALHALSGSPTTGESSGRKILFVSGPPGFITYWAGSKQWAGGREVPGPLRGVLSTIDLRGWEVVKL</sequence>
<evidence type="ECO:0000256" key="4">
    <source>
        <dbReference type="ARBA" id="ARBA00022630"/>
    </source>
</evidence>
<evidence type="ECO:0000256" key="5">
    <source>
        <dbReference type="ARBA" id="ARBA00022827"/>
    </source>
</evidence>
<evidence type="ECO:0000256" key="3">
    <source>
        <dbReference type="ARBA" id="ARBA00006105"/>
    </source>
</evidence>
<evidence type="ECO:0000256" key="9">
    <source>
        <dbReference type="SAM" id="MobiDB-lite"/>
    </source>
</evidence>
<dbReference type="Pfam" id="PF00970">
    <property type="entry name" value="FAD_binding_6"/>
    <property type="match status" value="1"/>
</dbReference>
<dbReference type="InterPro" id="IPR001834">
    <property type="entry name" value="CBR-like"/>
</dbReference>
<feature type="domain" description="Flavoprotein pyridine nucleotide cytochrome reductase-like FAD-binding" evidence="10">
    <location>
        <begin position="155"/>
        <end position="212"/>
    </location>
</feature>
<evidence type="ECO:0000256" key="7">
    <source>
        <dbReference type="ARBA" id="ARBA00023136"/>
    </source>
</evidence>
<comment type="subcellular location">
    <subcellularLocation>
        <location evidence="2">Membrane</location>
    </subcellularLocation>
</comment>
<dbReference type="Proteomes" id="UP000225277">
    <property type="component" value="Unassembled WGS sequence"/>
</dbReference>
<feature type="binding site" evidence="8">
    <location>
        <position position="168"/>
    </location>
    <ligand>
        <name>FAD</name>
        <dbReference type="ChEBI" id="CHEBI:57692"/>
    </ligand>
</feature>
<feature type="binding site" evidence="8">
    <location>
        <position position="166"/>
    </location>
    <ligand>
        <name>FAD</name>
        <dbReference type="ChEBI" id="CHEBI:57692"/>
    </ligand>
</feature>
<dbReference type="GO" id="GO:0005739">
    <property type="term" value="C:mitochondrion"/>
    <property type="evidence" value="ECO:0007669"/>
    <property type="project" value="TreeGrafter"/>
</dbReference>
<dbReference type="Gene3D" id="3.40.50.80">
    <property type="entry name" value="Nucleotide-binding domain of ferredoxin-NADP reductase (FNR) module"/>
    <property type="match status" value="1"/>
</dbReference>
<feature type="region of interest" description="Disordered" evidence="9">
    <location>
        <begin position="41"/>
        <end position="75"/>
    </location>
</feature>
<dbReference type="GO" id="GO:0016020">
    <property type="term" value="C:membrane"/>
    <property type="evidence" value="ECO:0007669"/>
    <property type="project" value="UniProtKB-SubCell"/>
</dbReference>
<dbReference type="InterPro" id="IPR017938">
    <property type="entry name" value="Riboflavin_synthase-like_b-brl"/>
</dbReference>
<evidence type="ECO:0000256" key="8">
    <source>
        <dbReference type="PIRSR" id="PIRSR601834-1"/>
    </source>
</evidence>
<dbReference type="InterPro" id="IPR039261">
    <property type="entry name" value="FNR_nucleotide-bd"/>
</dbReference>
<dbReference type="InterPro" id="IPR008333">
    <property type="entry name" value="Cbr1-like_FAD-bd_dom"/>
</dbReference>
<dbReference type="GeneID" id="35599805"/>
<dbReference type="GO" id="GO:0016491">
    <property type="term" value="F:oxidoreductase activity"/>
    <property type="evidence" value="ECO:0007669"/>
    <property type="project" value="UniProtKB-KW"/>
</dbReference>
<keyword evidence="6" id="KW-0560">Oxidoreductase</keyword>
<evidence type="ECO:0000256" key="2">
    <source>
        <dbReference type="ARBA" id="ARBA00004370"/>
    </source>
</evidence>
<name>A0A2D3UUF0_9PEZI</name>
<reference evidence="11 12" key="1">
    <citation type="submission" date="2016-03" db="EMBL/GenBank/DDBJ databases">
        <authorList>
            <person name="Ploux O."/>
        </authorList>
    </citation>
    <scope>NUCLEOTIDE SEQUENCE [LARGE SCALE GENOMIC DNA]</scope>
    <source>
        <strain evidence="11 12">URUG2</strain>
    </source>
</reference>
<accession>A0A2D3UUF0</accession>